<feature type="compositionally biased region" description="Basic and acidic residues" evidence="1">
    <location>
        <begin position="645"/>
        <end position="659"/>
    </location>
</feature>
<dbReference type="Proteomes" id="UP001610335">
    <property type="component" value="Unassembled WGS sequence"/>
</dbReference>
<evidence type="ECO:0000313" key="3">
    <source>
        <dbReference type="Proteomes" id="UP001610335"/>
    </source>
</evidence>
<feature type="region of interest" description="Disordered" evidence="1">
    <location>
        <begin position="1"/>
        <end position="128"/>
    </location>
</feature>
<feature type="compositionally biased region" description="Basic and acidic residues" evidence="1">
    <location>
        <begin position="580"/>
        <end position="592"/>
    </location>
</feature>
<protein>
    <submittedName>
        <fullName evidence="2">Uncharacterized protein</fullName>
    </submittedName>
</protein>
<comment type="caution">
    <text evidence="2">The sequence shown here is derived from an EMBL/GenBank/DDBJ whole genome shotgun (WGS) entry which is preliminary data.</text>
</comment>
<feature type="compositionally biased region" description="Basic residues" evidence="1">
    <location>
        <begin position="41"/>
        <end position="56"/>
    </location>
</feature>
<keyword evidence="3" id="KW-1185">Reference proteome</keyword>
<feature type="compositionally biased region" description="Basic and acidic residues" evidence="1">
    <location>
        <begin position="318"/>
        <end position="338"/>
    </location>
</feature>
<feature type="compositionally biased region" description="Basic and acidic residues" evidence="1">
    <location>
        <begin position="19"/>
        <end position="40"/>
    </location>
</feature>
<feature type="region of interest" description="Disordered" evidence="1">
    <location>
        <begin position="623"/>
        <end position="705"/>
    </location>
</feature>
<feature type="compositionally biased region" description="Low complexity" evidence="1">
    <location>
        <begin position="633"/>
        <end position="643"/>
    </location>
</feature>
<feature type="region of interest" description="Disordered" evidence="1">
    <location>
        <begin position="149"/>
        <end position="182"/>
    </location>
</feature>
<reference evidence="2 3" key="1">
    <citation type="submission" date="2024-07" db="EMBL/GenBank/DDBJ databases">
        <title>Section-level genome sequencing and comparative genomics of Aspergillus sections Usti and Cavernicolus.</title>
        <authorList>
            <consortium name="Lawrence Berkeley National Laboratory"/>
            <person name="Nybo J.L."/>
            <person name="Vesth T.C."/>
            <person name="Theobald S."/>
            <person name="Frisvad J.C."/>
            <person name="Larsen T.O."/>
            <person name="Kjaerboelling I."/>
            <person name="Rothschild-Mancinelli K."/>
            <person name="Lyhne E.K."/>
            <person name="Kogle M.E."/>
            <person name="Barry K."/>
            <person name="Clum A."/>
            <person name="Na H."/>
            <person name="Ledsgaard L."/>
            <person name="Lin J."/>
            <person name="Lipzen A."/>
            <person name="Kuo A."/>
            <person name="Riley R."/>
            <person name="Mondo S."/>
            <person name="LaButti K."/>
            <person name="Haridas S."/>
            <person name="Pangalinan J."/>
            <person name="Salamov A.A."/>
            <person name="Simmons B.A."/>
            <person name="Magnuson J.K."/>
            <person name="Chen J."/>
            <person name="Drula E."/>
            <person name="Henrissat B."/>
            <person name="Wiebenga A."/>
            <person name="Lubbers R.J."/>
            <person name="Gomes A.C."/>
            <person name="Makela M.R."/>
            <person name="Stajich J."/>
            <person name="Grigoriev I.V."/>
            <person name="Mortensen U.H."/>
            <person name="De vries R.P."/>
            <person name="Baker S.E."/>
            <person name="Andersen M.R."/>
        </authorList>
    </citation>
    <scope>NUCLEOTIDE SEQUENCE [LARGE SCALE GENOMIC DNA]</scope>
    <source>
        <strain evidence="2 3">CBS 600.67</strain>
    </source>
</reference>
<feature type="compositionally biased region" description="Polar residues" evidence="1">
    <location>
        <begin position="408"/>
        <end position="417"/>
    </location>
</feature>
<organism evidence="2 3">
    <name type="scientific">Aspergillus cavernicola</name>
    <dbReference type="NCBI Taxonomy" id="176166"/>
    <lineage>
        <taxon>Eukaryota</taxon>
        <taxon>Fungi</taxon>
        <taxon>Dikarya</taxon>
        <taxon>Ascomycota</taxon>
        <taxon>Pezizomycotina</taxon>
        <taxon>Eurotiomycetes</taxon>
        <taxon>Eurotiomycetidae</taxon>
        <taxon>Eurotiales</taxon>
        <taxon>Aspergillaceae</taxon>
        <taxon>Aspergillus</taxon>
        <taxon>Aspergillus subgen. Nidulantes</taxon>
    </lineage>
</organism>
<gene>
    <name evidence="2" type="ORF">BDW59DRAFT_140802</name>
</gene>
<feature type="region of interest" description="Disordered" evidence="1">
    <location>
        <begin position="228"/>
        <end position="254"/>
    </location>
</feature>
<evidence type="ECO:0000256" key="1">
    <source>
        <dbReference type="SAM" id="MobiDB-lite"/>
    </source>
</evidence>
<accession>A0ABR4ISN9</accession>
<feature type="region of interest" description="Disordered" evidence="1">
    <location>
        <begin position="303"/>
        <end position="435"/>
    </location>
</feature>
<feature type="compositionally biased region" description="Polar residues" evidence="1">
    <location>
        <begin position="67"/>
        <end position="85"/>
    </location>
</feature>
<name>A0ABR4ISN9_9EURO</name>
<proteinExistence type="predicted"/>
<evidence type="ECO:0000313" key="2">
    <source>
        <dbReference type="EMBL" id="KAL2830770.1"/>
    </source>
</evidence>
<dbReference type="EMBL" id="JBFXLS010000011">
    <property type="protein sequence ID" value="KAL2830770.1"/>
    <property type="molecule type" value="Genomic_DNA"/>
</dbReference>
<feature type="compositionally biased region" description="Polar residues" evidence="1">
    <location>
        <begin position="426"/>
        <end position="435"/>
    </location>
</feature>
<feature type="compositionally biased region" description="Acidic residues" evidence="1">
    <location>
        <begin position="552"/>
        <end position="563"/>
    </location>
</feature>
<sequence>MAIWPFGRRGKRHTIQLDTDTRGDVALPHDSRHSFDEGKLGRKPSRKQSKRRKNRHSQPVEDFPTNLHDSQPTHYPSSALQSEQNRPLKAYTLPTANPDPQLLSRNPSLRKPKRNESPARLKKRLSKRKAYEIHREREIRMMASMPIDIPRRDTTPLSGDPMQIDGRQAHSGLSRRSDRHRSDISLSIQESAASSLSDFSETYTFKVNGFAAWTPRPIIRYVEAPRTSYSRNQRTPDRTKSPTVEASEENLRSKKRIDELADGLDAGALRELMDRDRRRRERKQLEDHEKLVRKLQRNAERVLKTGNVVDSSPQVPEDEAKNITESQRGRSSPEDHPDPQPTTQGTEAFLSSEPQGSWLRDTSRGVQRDNCQSPESANVVGNIDDSSIREQKAGQRFSFGPSQDMAMSRSTLSTSIVPSRHGLGSPDSSQFYNMTRGSVSDLSRNVDSERRLSDHSGARVNTITSIFRRGSSRLKRRYRERFTDRSAPSLNNVSHESFFKVPTPQQQAPAPYVPPKVLLGSSSFKRSQSKFTEHFGDEPLSPPDSRLQSPDIPEDEPMVEDQVPDLHTGSYYPIPGSRTDGQDSAKSRHDSWAGDSLEDDPENLPLSQSLASIDSEGSWMSGQFLRRISQKPSSSARQSLNSSRIKTDEGLEKSSKGDENSGDAQFVAFGAFPGEAIDDSSNTTTDDQDKDIAAPLPTQAADETWHQDIIAKRPVLVNPAMRPKSTEGLLKNVRSLSPISAEEEFSPIQEHSAEILFSPTHDLVDTHAHQHHR</sequence>
<feature type="region of interest" description="Disordered" evidence="1">
    <location>
        <begin position="533"/>
        <end position="611"/>
    </location>
</feature>